<dbReference type="InterPro" id="IPR029035">
    <property type="entry name" value="DHS-like_NAD/FAD-binding_dom"/>
</dbReference>
<dbReference type="PANTHER" id="PTHR42981">
    <property type="entry name" value="PYRUVATE DEHYDROGENASE [UBIQUINONE]"/>
    <property type="match status" value="1"/>
</dbReference>
<evidence type="ECO:0000313" key="9">
    <source>
        <dbReference type="EMBL" id="PWR71732.1"/>
    </source>
</evidence>
<keyword evidence="5" id="KW-0408">Iron</keyword>
<reference evidence="9 10" key="1">
    <citation type="submission" date="2018-05" db="EMBL/GenBank/DDBJ databases">
        <title>Draft genome of Methanospirillum lacunae Ki8-1.</title>
        <authorList>
            <person name="Dueholm M.S."/>
            <person name="Nielsen P.H."/>
            <person name="Bakmann L.F."/>
            <person name="Otzen D.E."/>
        </authorList>
    </citation>
    <scope>NUCLEOTIDE SEQUENCE [LARGE SCALE GENOMIC DNA]</scope>
    <source>
        <strain evidence="9 10">Ki8-1</strain>
    </source>
</reference>
<accession>A0A2V2MUX6</accession>
<dbReference type="SUPFAM" id="SSF52518">
    <property type="entry name" value="Thiamin diphosphate-binding fold (THDP-binding)"/>
    <property type="match status" value="2"/>
</dbReference>
<evidence type="ECO:0000256" key="7">
    <source>
        <dbReference type="RuleBase" id="RU362132"/>
    </source>
</evidence>
<keyword evidence="4" id="KW-0249">Electron transport</keyword>
<dbReference type="PRINTS" id="PR00163">
    <property type="entry name" value="RUBREDOXIN"/>
</dbReference>
<dbReference type="InterPro" id="IPR047210">
    <property type="entry name" value="TPP_PYR_POXB-like"/>
</dbReference>
<evidence type="ECO:0000256" key="3">
    <source>
        <dbReference type="ARBA" id="ARBA00022723"/>
    </source>
</evidence>
<dbReference type="AlphaFoldDB" id="A0A2V2MUX6"/>
<name>A0A2V2MUX6_9EURY</name>
<organism evidence="9 10">
    <name type="scientific">Methanospirillum lacunae</name>
    <dbReference type="NCBI Taxonomy" id="668570"/>
    <lineage>
        <taxon>Archaea</taxon>
        <taxon>Methanobacteriati</taxon>
        <taxon>Methanobacteriota</taxon>
        <taxon>Stenosarchaea group</taxon>
        <taxon>Methanomicrobia</taxon>
        <taxon>Methanomicrobiales</taxon>
        <taxon>Methanospirillaceae</taxon>
        <taxon>Methanospirillum</taxon>
    </lineage>
</organism>
<keyword evidence="10" id="KW-1185">Reference proteome</keyword>
<dbReference type="InterPro" id="IPR047212">
    <property type="entry name" value="TPP_POXB-like"/>
</dbReference>
<dbReference type="Gene3D" id="3.40.50.1220">
    <property type="entry name" value="TPP-binding domain"/>
    <property type="match status" value="1"/>
</dbReference>
<dbReference type="Pfam" id="PF02775">
    <property type="entry name" value="TPP_enzyme_C"/>
    <property type="match status" value="1"/>
</dbReference>
<dbReference type="Pfam" id="PF00301">
    <property type="entry name" value="Rubredoxin"/>
    <property type="match status" value="1"/>
</dbReference>
<dbReference type="CDD" id="cd02014">
    <property type="entry name" value="TPP_POX"/>
    <property type="match status" value="1"/>
</dbReference>
<evidence type="ECO:0000256" key="4">
    <source>
        <dbReference type="ARBA" id="ARBA00022982"/>
    </source>
</evidence>
<dbReference type="OrthoDB" id="6837at2157"/>
<evidence type="ECO:0000256" key="1">
    <source>
        <dbReference type="ARBA" id="ARBA00007812"/>
    </source>
</evidence>
<dbReference type="CDD" id="cd00730">
    <property type="entry name" value="rubredoxin"/>
    <property type="match status" value="1"/>
</dbReference>
<dbReference type="InterPro" id="IPR011766">
    <property type="entry name" value="TPP_enzyme_TPP-bd"/>
</dbReference>
<feature type="domain" description="Rubredoxin-like" evidence="8">
    <location>
        <begin position="21"/>
        <end position="72"/>
    </location>
</feature>
<dbReference type="Proteomes" id="UP000245657">
    <property type="component" value="Unassembled WGS sequence"/>
</dbReference>
<dbReference type="PROSITE" id="PS00187">
    <property type="entry name" value="TPP_ENZYMES"/>
    <property type="match status" value="1"/>
</dbReference>
<comment type="caution">
    <text evidence="9">The sequence shown here is derived from an EMBL/GenBank/DDBJ whole genome shotgun (WGS) entry which is preliminary data.</text>
</comment>
<dbReference type="SUPFAM" id="SSF52467">
    <property type="entry name" value="DHS-like NAD/FAD-binding domain"/>
    <property type="match status" value="1"/>
</dbReference>
<dbReference type="CDD" id="cd07039">
    <property type="entry name" value="TPP_PYR_POX"/>
    <property type="match status" value="1"/>
</dbReference>
<evidence type="ECO:0000256" key="5">
    <source>
        <dbReference type="ARBA" id="ARBA00023004"/>
    </source>
</evidence>
<sequence length="626" mass="69196">MPQNLPDPLKPITRARKKEPYHSWRCAICSYIYREETGEEQTHTAPGTRFEDLPEDWKCPICNAGKSSFARIEEEKVSETKGDKKTTVSDVLIRQLTSFGIHEFFGIPGTSSLGIIEAIRKNKDARFTLFRHEENAALAASAYHKFTGKIAVCVTIAGPGATNLATGLYDAKEDKTPVLSLNGQVSMQYAGPGGFQEIDQDAFFRPITVYNNTIYDRKMTQKILILALQHAIVRSGVAQISVPNDVQKQQLDGKVYSLQGSIPSLKIVPDSDTLSRAAAMLDMAENPVILAGWGAFSYADILSSFSKAIDAPILSTFRAKGILPDGHPQYVGILGSVGSPQARELVEQADLLITLGVGFSKKTMVPEQVQILQIDREPLMLGKGDKTLPVYGDVGEVLSRLIPIVRQRGRPNSPRRVKEIVESWDAQLEKEADPNAKPIRPPYIMKVLSEVIPDDALISIDIGENAWWFGRNFKMKKQRFAMSGYLATMGFGLPGAIAAKLAYPESQVFCITGDGGFAMAMADFVTAVKYNLPMVVVVLNNHQLGMIRVEQKVENYENFATDLKNPDFAMYAKACGGEGKHVFEPDDLGRAVRWAMQLNKPVIIDVNTDPNRFSPLKKQEIHEETV</sequence>
<keyword evidence="2" id="KW-0813">Transport</keyword>
<proteinExistence type="inferred from homology"/>
<dbReference type="InterPro" id="IPR024935">
    <property type="entry name" value="Rubredoxin_dom"/>
</dbReference>
<evidence type="ECO:0000256" key="2">
    <source>
        <dbReference type="ARBA" id="ARBA00022448"/>
    </source>
</evidence>
<dbReference type="GO" id="GO:0030976">
    <property type="term" value="F:thiamine pyrophosphate binding"/>
    <property type="evidence" value="ECO:0007669"/>
    <property type="project" value="InterPro"/>
</dbReference>
<dbReference type="Pfam" id="PF02776">
    <property type="entry name" value="TPP_enzyme_N"/>
    <property type="match status" value="1"/>
</dbReference>
<dbReference type="GO" id="GO:0003824">
    <property type="term" value="F:catalytic activity"/>
    <property type="evidence" value="ECO:0007669"/>
    <property type="project" value="InterPro"/>
</dbReference>
<dbReference type="SUPFAM" id="SSF57802">
    <property type="entry name" value="Rubredoxin-like"/>
    <property type="match status" value="1"/>
</dbReference>
<dbReference type="GO" id="GO:0000287">
    <property type="term" value="F:magnesium ion binding"/>
    <property type="evidence" value="ECO:0007669"/>
    <property type="project" value="InterPro"/>
</dbReference>
<dbReference type="InterPro" id="IPR047211">
    <property type="entry name" value="POXB-like"/>
</dbReference>
<dbReference type="InterPro" id="IPR012001">
    <property type="entry name" value="Thiamin_PyroP_enz_TPP-bd_dom"/>
</dbReference>
<evidence type="ECO:0000259" key="8">
    <source>
        <dbReference type="PROSITE" id="PS50903"/>
    </source>
</evidence>
<dbReference type="GO" id="GO:0005506">
    <property type="term" value="F:iron ion binding"/>
    <property type="evidence" value="ECO:0007669"/>
    <property type="project" value="InterPro"/>
</dbReference>
<dbReference type="GO" id="GO:0006082">
    <property type="term" value="P:organic acid metabolic process"/>
    <property type="evidence" value="ECO:0007669"/>
    <property type="project" value="UniProtKB-ARBA"/>
</dbReference>
<evidence type="ECO:0000313" key="10">
    <source>
        <dbReference type="Proteomes" id="UP000245657"/>
    </source>
</evidence>
<dbReference type="InterPro" id="IPR029061">
    <property type="entry name" value="THDP-binding"/>
</dbReference>
<comment type="similarity">
    <text evidence="1 7">Belongs to the TPP enzyme family.</text>
</comment>
<protein>
    <submittedName>
        <fullName evidence="9">Pyruvate dehydrogenase</fullName>
    </submittedName>
</protein>
<dbReference type="GO" id="GO:0044272">
    <property type="term" value="P:sulfur compound biosynthetic process"/>
    <property type="evidence" value="ECO:0007669"/>
    <property type="project" value="UniProtKB-ARBA"/>
</dbReference>
<keyword evidence="3" id="KW-0479">Metal-binding</keyword>
<dbReference type="Gene3D" id="3.40.50.970">
    <property type="match status" value="2"/>
</dbReference>
<dbReference type="PROSITE" id="PS50903">
    <property type="entry name" value="RUBREDOXIN_LIKE"/>
    <property type="match status" value="1"/>
</dbReference>
<dbReference type="Gene3D" id="2.20.28.10">
    <property type="match status" value="1"/>
</dbReference>
<dbReference type="EMBL" id="QGMY01000008">
    <property type="protein sequence ID" value="PWR71732.1"/>
    <property type="molecule type" value="Genomic_DNA"/>
</dbReference>
<evidence type="ECO:0000256" key="6">
    <source>
        <dbReference type="ARBA" id="ARBA00023052"/>
    </source>
</evidence>
<keyword evidence="9" id="KW-0670">Pyruvate</keyword>
<dbReference type="PANTHER" id="PTHR42981:SF2">
    <property type="entry name" value="PYRUVATE DEHYDROGENASE [UBIQUINONE]"/>
    <property type="match status" value="1"/>
</dbReference>
<dbReference type="InterPro" id="IPR024934">
    <property type="entry name" value="Rubredoxin-like_dom"/>
</dbReference>
<dbReference type="Pfam" id="PF00205">
    <property type="entry name" value="TPP_enzyme_M"/>
    <property type="match status" value="1"/>
</dbReference>
<dbReference type="InterPro" id="IPR000399">
    <property type="entry name" value="TPP-bd_CS"/>
</dbReference>
<dbReference type="InterPro" id="IPR012000">
    <property type="entry name" value="Thiamin_PyroP_enz_cen_dom"/>
</dbReference>
<keyword evidence="6 7" id="KW-0786">Thiamine pyrophosphate</keyword>
<gene>
    <name evidence="9" type="ORF">DK846_12305</name>
</gene>